<dbReference type="HOGENOM" id="CLU_1998228_0_0_1"/>
<dbReference type="EMBL" id="DS962164">
    <property type="protein sequence ID" value="EEC19475.1"/>
    <property type="molecule type" value="Genomic_DNA"/>
</dbReference>
<dbReference type="InParanoid" id="B7QKV3"/>
<reference evidence="3" key="2">
    <citation type="submission" date="2020-05" db="UniProtKB">
        <authorList>
            <consortium name="EnsemblMetazoa"/>
        </authorList>
    </citation>
    <scope>IDENTIFICATION</scope>
    <source>
        <strain evidence="3">wikel</strain>
    </source>
</reference>
<dbReference type="VEuPathDB" id="VectorBase:ISCI014305"/>
<feature type="non-terminal residue" evidence="2">
    <location>
        <position position="125"/>
    </location>
</feature>
<dbReference type="PaxDb" id="6945-B7QKV3"/>
<keyword evidence="4" id="KW-1185">Reference proteome</keyword>
<dbReference type="Proteomes" id="UP000001555">
    <property type="component" value="Unassembled WGS sequence"/>
</dbReference>
<sequence>RWRDTHVSRSAHCAEGRTKHTTVTVLRSFSRRRDKLREPDGAARGTATENSRCAGCRRSGVAQGRVLALAADQQAAREIRHARCLLPKRKGRGKVVKAGRSKIGIKDLCRGRGRTWTWGTRRNGP</sequence>
<dbReference type="AlphaFoldDB" id="B7QKV3"/>
<gene>
    <name evidence="2" type="ORF">IscW_ISCW014305</name>
</gene>
<evidence type="ECO:0000313" key="4">
    <source>
        <dbReference type="Proteomes" id="UP000001555"/>
    </source>
</evidence>
<dbReference type="EnsemblMetazoa" id="ISCW014305-RA">
    <property type="protein sequence ID" value="ISCW014305-PA"/>
    <property type="gene ID" value="ISCW014305"/>
</dbReference>
<proteinExistence type="predicted"/>
<evidence type="ECO:0000313" key="2">
    <source>
        <dbReference type="EMBL" id="EEC19475.1"/>
    </source>
</evidence>
<accession>B7QKV3</accession>
<feature type="non-terminal residue" evidence="2">
    <location>
        <position position="1"/>
    </location>
</feature>
<protein>
    <submittedName>
        <fullName evidence="2 3">Uncharacterized protein</fullName>
    </submittedName>
</protein>
<feature type="region of interest" description="Disordered" evidence="1">
    <location>
        <begin position="32"/>
        <end position="51"/>
    </location>
</feature>
<dbReference type="VEuPathDB" id="VectorBase:ISCW014305"/>
<dbReference type="EMBL" id="ABJB011008297">
    <property type="status" value="NOT_ANNOTATED_CDS"/>
    <property type="molecule type" value="Genomic_DNA"/>
</dbReference>
<evidence type="ECO:0000313" key="3">
    <source>
        <dbReference type="EnsemblMetazoa" id="ISCW014305-PA"/>
    </source>
</evidence>
<reference evidence="2 4" key="1">
    <citation type="submission" date="2008-03" db="EMBL/GenBank/DDBJ databases">
        <title>Annotation of Ixodes scapularis.</title>
        <authorList>
            <consortium name="Ixodes scapularis Genome Project Consortium"/>
            <person name="Caler E."/>
            <person name="Hannick L.I."/>
            <person name="Bidwell S."/>
            <person name="Joardar V."/>
            <person name="Thiagarajan M."/>
            <person name="Amedeo P."/>
            <person name="Galinsky K.J."/>
            <person name="Schobel S."/>
            <person name="Inman J."/>
            <person name="Hostetler J."/>
            <person name="Miller J."/>
            <person name="Hammond M."/>
            <person name="Megy K."/>
            <person name="Lawson D."/>
            <person name="Kodira C."/>
            <person name="Sutton G."/>
            <person name="Meyer J."/>
            <person name="Hill C.A."/>
            <person name="Birren B."/>
            <person name="Nene V."/>
            <person name="Collins F."/>
            <person name="Alarcon-Chaidez F."/>
            <person name="Wikel S."/>
            <person name="Strausberg R."/>
        </authorList>
    </citation>
    <scope>NUCLEOTIDE SEQUENCE [LARGE SCALE GENOMIC DNA]</scope>
    <source>
        <strain evidence="4">Wikel</strain>
        <strain evidence="2">Wikel colony</strain>
    </source>
</reference>
<evidence type="ECO:0000256" key="1">
    <source>
        <dbReference type="SAM" id="MobiDB-lite"/>
    </source>
</evidence>
<organism>
    <name type="scientific">Ixodes scapularis</name>
    <name type="common">Black-legged tick</name>
    <name type="synonym">Deer tick</name>
    <dbReference type="NCBI Taxonomy" id="6945"/>
    <lineage>
        <taxon>Eukaryota</taxon>
        <taxon>Metazoa</taxon>
        <taxon>Ecdysozoa</taxon>
        <taxon>Arthropoda</taxon>
        <taxon>Chelicerata</taxon>
        <taxon>Arachnida</taxon>
        <taxon>Acari</taxon>
        <taxon>Parasitiformes</taxon>
        <taxon>Ixodida</taxon>
        <taxon>Ixodoidea</taxon>
        <taxon>Ixodidae</taxon>
        <taxon>Ixodinae</taxon>
        <taxon>Ixodes</taxon>
    </lineage>
</organism>
<name>B7QKV3_IXOSC</name>